<comment type="caution">
    <text evidence="1">The sequence shown here is derived from an EMBL/GenBank/DDBJ whole genome shotgun (WGS) entry which is preliminary data.</text>
</comment>
<sequence length="175" mass="18824">MYAEKNWGREGFPEAWWWGQAQGFAEPDACVAFAGGVVTSGPMTTEVTGLAVALPGGRVLRLGDPLISPVRTRTSDESWSISGRGFGWDVKIEATAPLDSAFVLPVPLPSEHRNVAGDLEHLAGTMRVTVTRFGTHVWTGRTDLAALEHGGLDRAADELRRRGLDPSLTHAPPVQ</sequence>
<name>A0ABU1ZVG8_9CORY</name>
<dbReference type="Proteomes" id="UP001180840">
    <property type="component" value="Unassembled WGS sequence"/>
</dbReference>
<evidence type="ECO:0000313" key="1">
    <source>
        <dbReference type="EMBL" id="MDR7328927.1"/>
    </source>
</evidence>
<evidence type="ECO:0000313" key="2">
    <source>
        <dbReference type="Proteomes" id="UP001180840"/>
    </source>
</evidence>
<gene>
    <name evidence="1" type="ORF">J2S39_000603</name>
</gene>
<accession>A0ABU1ZVG8</accession>
<keyword evidence="2" id="KW-1185">Reference proteome</keyword>
<protein>
    <submittedName>
        <fullName evidence="1">Uncharacterized protein</fullName>
    </submittedName>
</protein>
<organism evidence="1 2">
    <name type="scientific">Corynebacterium guangdongense</name>
    <dbReference type="NCBI Taxonomy" id="1783348"/>
    <lineage>
        <taxon>Bacteria</taxon>
        <taxon>Bacillati</taxon>
        <taxon>Actinomycetota</taxon>
        <taxon>Actinomycetes</taxon>
        <taxon>Mycobacteriales</taxon>
        <taxon>Corynebacteriaceae</taxon>
        <taxon>Corynebacterium</taxon>
    </lineage>
</organism>
<reference evidence="1" key="1">
    <citation type="submission" date="2023-07" db="EMBL/GenBank/DDBJ databases">
        <title>Sequencing the genomes of 1000 actinobacteria strains.</title>
        <authorList>
            <person name="Klenk H.-P."/>
        </authorList>
    </citation>
    <scope>NUCLEOTIDE SEQUENCE</scope>
    <source>
        <strain evidence="1">DSM 107476</strain>
    </source>
</reference>
<dbReference type="InterPro" id="IPR025893">
    <property type="entry name" value="Tocopherol_cyclase"/>
</dbReference>
<dbReference type="EMBL" id="JAVDXZ010000001">
    <property type="protein sequence ID" value="MDR7328927.1"/>
    <property type="molecule type" value="Genomic_DNA"/>
</dbReference>
<proteinExistence type="predicted"/>
<dbReference type="Pfam" id="PF14249">
    <property type="entry name" value="Tocopherol_cycl"/>
    <property type="match status" value="1"/>
</dbReference>